<dbReference type="EMBL" id="JARK01001362">
    <property type="protein sequence ID" value="EYC18965.1"/>
    <property type="molecule type" value="Genomic_DNA"/>
</dbReference>
<proteinExistence type="predicted"/>
<evidence type="ECO:0000313" key="5">
    <source>
        <dbReference type="Proteomes" id="UP000024635"/>
    </source>
</evidence>
<evidence type="ECO:0000256" key="2">
    <source>
        <dbReference type="SAM" id="SignalP"/>
    </source>
</evidence>
<evidence type="ECO:0000256" key="1">
    <source>
        <dbReference type="SAM" id="MobiDB-lite"/>
    </source>
</evidence>
<dbReference type="Proteomes" id="UP000024635">
    <property type="component" value="Unassembled WGS sequence"/>
</dbReference>
<dbReference type="InterPro" id="IPR056710">
    <property type="entry name" value="DUF7808"/>
</dbReference>
<accession>A0A016UUV4</accession>
<dbReference type="STRING" id="53326.A0A016UUV4"/>
<comment type="caution">
    <text evidence="4">The sequence shown here is derived from an EMBL/GenBank/DDBJ whole genome shotgun (WGS) entry which is preliminary data.</text>
</comment>
<feature type="domain" description="DUF7808" evidence="3">
    <location>
        <begin position="33"/>
        <end position="137"/>
    </location>
</feature>
<evidence type="ECO:0000259" key="3">
    <source>
        <dbReference type="Pfam" id="PF25096"/>
    </source>
</evidence>
<keyword evidence="5" id="KW-1185">Reference proteome</keyword>
<feature type="region of interest" description="Disordered" evidence="1">
    <location>
        <begin position="164"/>
        <end position="189"/>
    </location>
</feature>
<reference evidence="5" key="1">
    <citation type="journal article" date="2015" name="Nat. Genet.">
        <title>The genome and transcriptome of the zoonotic hookworm Ancylostoma ceylanicum identify infection-specific gene families.</title>
        <authorList>
            <person name="Schwarz E.M."/>
            <person name="Hu Y."/>
            <person name="Antoshechkin I."/>
            <person name="Miller M.M."/>
            <person name="Sternberg P.W."/>
            <person name="Aroian R.V."/>
        </authorList>
    </citation>
    <scope>NUCLEOTIDE SEQUENCE</scope>
    <source>
        <strain evidence="5">HY135</strain>
    </source>
</reference>
<gene>
    <name evidence="4" type="primary">Acey_s0026.g1483</name>
    <name evidence="4" type="synonym">Acey-T06G6.6</name>
    <name evidence="4" type="ORF">Y032_0026g1483</name>
</gene>
<feature type="signal peptide" evidence="2">
    <location>
        <begin position="1"/>
        <end position="21"/>
    </location>
</feature>
<dbReference type="Pfam" id="PF25096">
    <property type="entry name" value="DUF7808"/>
    <property type="match status" value="1"/>
</dbReference>
<feature type="chain" id="PRO_5001488697" description="DUF7808 domain-containing protein" evidence="2">
    <location>
        <begin position="22"/>
        <end position="203"/>
    </location>
</feature>
<organism evidence="4 5">
    <name type="scientific">Ancylostoma ceylanicum</name>
    <dbReference type="NCBI Taxonomy" id="53326"/>
    <lineage>
        <taxon>Eukaryota</taxon>
        <taxon>Metazoa</taxon>
        <taxon>Ecdysozoa</taxon>
        <taxon>Nematoda</taxon>
        <taxon>Chromadorea</taxon>
        <taxon>Rhabditida</taxon>
        <taxon>Rhabditina</taxon>
        <taxon>Rhabditomorpha</taxon>
        <taxon>Strongyloidea</taxon>
        <taxon>Ancylostomatidae</taxon>
        <taxon>Ancylostomatinae</taxon>
        <taxon>Ancylostoma</taxon>
    </lineage>
</organism>
<name>A0A016UUV4_9BILA</name>
<protein>
    <recommendedName>
        <fullName evidence="3">DUF7808 domain-containing protein</fullName>
    </recommendedName>
</protein>
<dbReference type="PANTHER" id="PTHR34493:SF5">
    <property type="entry name" value="WSC DOMAIN-CONTAINING PROTEIN"/>
    <property type="match status" value="1"/>
</dbReference>
<dbReference type="AlphaFoldDB" id="A0A016UUV4"/>
<evidence type="ECO:0000313" key="4">
    <source>
        <dbReference type="EMBL" id="EYC18965.1"/>
    </source>
</evidence>
<keyword evidence="2" id="KW-0732">Signal</keyword>
<dbReference type="PANTHER" id="PTHR34493">
    <property type="entry name" value="PROTEIN CBG13422-RELATED"/>
    <property type="match status" value="1"/>
</dbReference>
<dbReference type="OrthoDB" id="5849460at2759"/>
<sequence>MKHSRMQSLLLLALVLPAVLARTTTELRNYICRNGNCRLEFEGIRDEWIAINDNGCYQEYETELEEIIEFCPLQCSGATDATIIEQLPFNENCLVGSSVSVVQRRNDWFLWRGEECQKETSGFKIGCTFRDKAAKKEEKLPMVKSPKSREPKTIQEGQLILVPAAKKTSENSVETEKQAPNDEDSLPNEVDLLLKAMFPSYRD</sequence>